<reference evidence="5 7" key="1">
    <citation type="journal article" date="2010" name="BMC Genomics">
        <title>Combination of measures distinguishes pre-miRNAs from other stem-loops in the genome of the newly sequenced Anopheles darlingi.</title>
        <authorList>
            <person name="Mendes N.D."/>
            <person name="Freitas A.T."/>
            <person name="Vasconcelos A.T."/>
            <person name="Sagot M.F."/>
        </authorList>
    </citation>
    <scope>NUCLEOTIDE SEQUENCE</scope>
</reference>
<reference evidence="5" key="3">
    <citation type="journal article" date="2013" name="Nucleic Acids Res.">
        <title>The genome of Anopheles darlingi, the main neotropical malaria vector.</title>
        <authorList>
            <person name="Marinotti O."/>
            <person name="Cerqueira G.C."/>
            <person name="de Almeida L.G."/>
            <person name="Ferro M.I."/>
            <person name="Loreto E.L."/>
            <person name="Zaha A."/>
            <person name="Teixeira S.M."/>
            <person name="Wespiser A.R."/>
            <person name="Almeida E Silva A."/>
            <person name="Schlindwein A.D."/>
            <person name="Pacheco A.C."/>
            <person name="Silva A.L."/>
            <person name="Graveley B.R."/>
            <person name="Walenz B.P."/>
            <person name="Lima Bde A."/>
            <person name="Ribeiro C.A."/>
            <person name="Nunes-Silva C.G."/>
            <person name="de Carvalho C.R."/>
            <person name="Soares C.M."/>
            <person name="de Menezes C.B."/>
            <person name="Matiolli C."/>
            <person name="Caffrey D."/>
            <person name="Araujo D.A."/>
            <person name="de Oliveira D.M."/>
            <person name="Golenbock D."/>
            <person name="Grisard E.C."/>
            <person name="Fantinatti-Garboggini F."/>
            <person name="de Carvalho F.M."/>
            <person name="Barcellos F.G."/>
            <person name="Prosdocimi F."/>
            <person name="May G."/>
            <person name="Azevedo Junior G.M."/>
            <person name="Guimaraes G.M."/>
            <person name="Goldman G.H."/>
            <person name="Padilha I.Q."/>
            <person name="Batista Jda S."/>
            <person name="Ferro J.A."/>
            <person name="Ribeiro J.M."/>
            <person name="Fietto J.L."/>
            <person name="Dabbas K.M."/>
            <person name="Cerdeira L."/>
            <person name="Agnez-Lima L.F."/>
            <person name="Brocchi M."/>
            <person name="de Carvalho M.O."/>
            <person name="Teixeira Mde M."/>
            <person name="Diniz Maia Mde M."/>
            <person name="Goldman M.H."/>
            <person name="Cruz Schneider M.P."/>
            <person name="Felipe M.S."/>
            <person name="Hungria M."/>
            <person name="Nicolas M.F."/>
            <person name="Pereira M."/>
            <person name="Montes M.A."/>
            <person name="Cantao M.E."/>
            <person name="Vincentz M."/>
            <person name="Rafael M.S."/>
            <person name="Silverman N."/>
            <person name="Stoco P.H."/>
            <person name="Souza R.C."/>
            <person name="Vicentini R."/>
            <person name="Gazzinelli R.T."/>
            <person name="Neves Rde O."/>
            <person name="Silva R."/>
            <person name="Astolfi-Filho S."/>
            <person name="Maciel T.E."/>
            <person name="Urmenyi T.P."/>
            <person name="Tadei W.P."/>
            <person name="Camargo E.P."/>
            <person name="de Vasconcelos A.T."/>
        </authorList>
    </citation>
    <scope>NUCLEOTIDE SEQUENCE</scope>
</reference>
<reference evidence="5" key="2">
    <citation type="submission" date="2010-05" db="EMBL/GenBank/DDBJ databases">
        <authorList>
            <person name="Almeida L.G."/>
            <person name="Nicolas M.F."/>
            <person name="Souza R.C."/>
            <person name="Vasconcelos A.T.R."/>
        </authorList>
    </citation>
    <scope>NUCLEOTIDE SEQUENCE</scope>
</reference>
<dbReference type="InterPro" id="IPR019139">
    <property type="entry name" value="LRRFIP1/2"/>
</dbReference>
<dbReference type="PANTHER" id="PTHR19212:SF0">
    <property type="entry name" value="LD07988P"/>
    <property type="match status" value="1"/>
</dbReference>
<dbReference type="eggNOG" id="KOG2010">
    <property type="taxonomic scope" value="Eukaryota"/>
</dbReference>
<evidence type="ECO:0000313" key="6">
    <source>
        <dbReference type="EnsemblMetazoa" id="ADAC005839-PA"/>
    </source>
</evidence>
<dbReference type="PANTHER" id="PTHR19212">
    <property type="entry name" value="LEUCINE RICH REPEAT IN FLII INTERACTING PROTEIN"/>
    <property type="match status" value="1"/>
</dbReference>
<keyword evidence="2 3" id="KW-0175">Coiled coil</keyword>
<dbReference type="EnsemblMetazoa" id="ADAC005839-RA">
    <property type="protein sequence ID" value="ADAC005839-PA"/>
    <property type="gene ID" value="ADAC005839"/>
</dbReference>
<feature type="region of interest" description="Disordered" evidence="4">
    <location>
        <begin position="92"/>
        <end position="123"/>
    </location>
</feature>
<evidence type="ECO:0000313" key="7">
    <source>
        <dbReference type="Proteomes" id="UP000000673"/>
    </source>
</evidence>
<dbReference type="VEuPathDB" id="VectorBase:ADAR2_001997"/>
<dbReference type="STRING" id="43151.W5JI69"/>
<organism evidence="5">
    <name type="scientific">Anopheles darlingi</name>
    <name type="common">Mosquito</name>
    <dbReference type="NCBI Taxonomy" id="43151"/>
    <lineage>
        <taxon>Eukaryota</taxon>
        <taxon>Metazoa</taxon>
        <taxon>Ecdysozoa</taxon>
        <taxon>Arthropoda</taxon>
        <taxon>Hexapoda</taxon>
        <taxon>Insecta</taxon>
        <taxon>Pterygota</taxon>
        <taxon>Neoptera</taxon>
        <taxon>Endopterygota</taxon>
        <taxon>Diptera</taxon>
        <taxon>Nematocera</taxon>
        <taxon>Culicoidea</taxon>
        <taxon>Culicidae</taxon>
        <taxon>Anophelinae</taxon>
        <taxon>Anopheles</taxon>
    </lineage>
</organism>
<dbReference type="HOGENOM" id="CLU_018871_0_0_1"/>
<protein>
    <submittedName>
        <fullName evidence="5 6">Uncharacterized protein</fullName>
    </submittedName>
</protein>
<dbReference type="AlphaFoldDB" id="W5JI69"/>
<gene>
    <name evidence="5" type="ORF">AND_005839</name>
</gene>
<evidence type="ECO:0000256" key="2">
    <source>
        <dbReference type="ARBA" id="ARBA00023054"/>
    </source>
</evidence>
<dbReference type="FunCoup" id="W5JI69">
    <property type="interactions" value="761"/>
</dbReference>
<name>W5JI69_ANODA</name>
<feature type="region of interest" description="Disordered" evidence="4">
    <location>
        <begin position="37"/>
        <end position="60"/>
    </location>
</feature>
<evidence type="ECO:0000256" key="1">
    <source>
        <dbReference type="ARBA" id="ARBA00008275"/>
    </source>
</evidence>
<evidence type="ECO:0000256" key="4">
    <source>
        <dbReference type="SAM" id="MobiDB-lite"/>
    </source>
</evidence>
<feature type="coiled-coil region" evidence="3">
    <location>
        <begin position="308"/>
        <end position="335"/>
    </location>
</feature>
<dbReference type="GO" id="GO:0006355">
    <property type="term" value="P:regulation of DNA-templated transcription"/>
    <property type="evidence" value="ECO:0007669"/>
    <property type="project" value="InterPro"/>
</dbReference>
<reference evidence="6" key="4">
    <citation type="submission" date="2015-06" db="UniProtKB">
        <authorList>
            <consortium name="EnsemblMetazoa"/>
        </authorList>
    </citation>
    <scope>IDENTIFICATION</scope>
</reference>
<dbReference type="VEuPathDB" id="VectorBase:ADAC005839"/>
<evidence type="ECO:0000313" key="5">
    <source>
        <dbReference type="EMBL" id="ETN62469.1"/>
    </source>
</evidence>
<dbReference type="EMBL" id="ADMH02001469">
    <property type="protein sequence ID" value="ETN62469.1"/>
    <property type="molecule type" value="Genomic_DNA"/>
</dbReference>
<keyword evidence="7" id="KW-1185">Reference proteome</keyword>
<dbReference type="Pfam" id="PF09738">
    <property type="entry name" value="LRRFIP"/>
    <property type="match status" value="1"/>
</dbReference>
<feature type="compositionally biased region" description="Low complexity" evidence="4">
    <location>
        <begin position="111"/>
        <end position="123"/>
    </location>
</feature>
<proteinExistence type="inferred from homology"/>
<feature type="coiled-coil region" evidence="3">
    <location>
        <begin position="182"/>
        <end position="265"/>
    </location>
</feature>
<sequence>MVQIKQKVVQCEPSSTAAGVAVGRFAVLLQKQKQQQPAAGPSLSDCLERAESGQPSRLAVKGGTWHYGEARLAAVRQARAEAREIRMLELERNQRQQQQQQQHGAGGGEASGVPGAPSAAAAAAGNAARGTNVAAPSAANTTSARIARAVALLNTCTTMLINHTTLPVSDKGEAMQTLSTNMKELNDCFNESMIKKAELENENTAVNYQNELLRDELDETLEKHCQLQRENREKLKECTGLKRDLEKLQEELRLANGQVQERDALITQHGLLIVSIENQDGSDARRMLLSAENSELLGSVSGSLDARLSKFAEEKARLEAQLQEALAELNTIKTQRSQPEEMLNENALHETTERLVVGAQRVRLRQLATENGSLAKQIVQFRDKLEAAERAGPKATERVLHEPTVAQFWDECHCQ</sequence>
<accession>W5JI69</accession>
<dbReference type="Proteomes" id="UP000000673">
    <property type="component" value="Unassembled WGS sequence"/>
</dbReference>
<evidence type="ECO:0000256" key="3">
    <source>
        <dbReference type="SAM" id="Coils"/>
    </source>
</evidence>
<dbReference type="Gene3D" id="1.20.5.4090">
    <property type="match status" value="1"/>
</dbReference>
<comment type="similarity">
    <text evidence="1">Belongs to the LRRFIP family.</text>
</comment>